<dbReference type="InterPro" id="IPR018842">
    <property type="entry name" value="YkuI_C"/>
</dbReference>
<dbReference type="AlphaFoldDB" id="A0A1H0RL31"/>
<feature type="domain" description="EAL" evidence="1">
    <location>
        <begin position="1"/>
        <end position="249"/>
    </location>
</feature>
<evidence type="ECO:0000259" key="1">
    <source>
        <dbReference type="PROSITE" id="PS50883"/>
    </source>
</evidence>
<dbReference type="Gene3D" id="3.30.450.20">
    <property type="entry name" value="PAS domain"/>
    <property type="match status" value="1"/>
</dbReference>
<organism evidence="2 3">
    <name type="scientific">Litchfieldia salsa</name>
    <dbReference type="NCBI Taxonomy" id="930152"/>
    <lineage>
        <taxon>Bacteria</taxon>
        <taxon>Bacillati</taxon>
        <taxon>Bacillota</taxon>
        <taxon>Bacilli</taxon>
        <taxon>Bacillales</taxon>
        <taxon>Bacillaceae</taxon>
        <taxon>Litchfieldia</taxon>
    </lineage>
</organism>
<dbReference type="STRING" id="930152.SAMN05216565_102270"/>
<dbReference type="CDD" id="cd01948">
    <property type="entry name" value="EAL"/>
    <property type="match status" value="1"/>
</dbReference>
<dbReference type="OrthoDB" id="1673646at2"/>
<dbReference type="Pfam" id="PF00563">
    <property type="entry name" value="EAL"/>
    <property type="match status" value="1"/>
</dbReference>
<dbReference type="InterPro" id="IPR029151">
    <property type="entry name" value="Sensor-like_sf"/>
</dbReference>
<keyword evidence="3" id="KW-1185">Reference proteome</keyword>
<dbReference type="SMART" id="SM00052">
    <property type="entry name" value="EAL"/>
    <property type="match status" value="1"/>
</dbReference>
<dbReference type="InterPro" id="IPR035919">
    <property type="entry name" value="EAL_sf"/>
</dbReference>
<proteinExistence type="predicted"/>
<evidence type="ECO:0000313" key="3">
    <source>
        <dbReference type="Proteomes" id="UP000199159"/>
    </source>
</evidence>
<dbReference type="PROSITE" id="PS50883">
    <property type="entry name" value="EAL"/>
    <property type="match status" value="1"/>
</dbReference>
<dbReference type="PANTHER" id="PTHR33121">
    <property type="entry name" value="CYCLIC DI-GMP PHOSPHODIESTERASE PDEF"/>
    <property type="match status" value="1"/>
</dbReference>
<dbReference type="SUPFAM" id="SSF141868">
    <property type="entry name" value="EAL domain-like"/>
    <property type="match status" value="1"/>
</dbReference>
<dbReference type="Gene3D" id="1.20.5.170">
    <property type="match status" value="1"/>
</dbReference>
<dbReference type="Gene3D" id="3.20.20.450">
    <property type="entry name" value="EAL domain"/>
    <property type="match status" value="1"/>
</dbReference>
<reference evidence="3" key="1">
    <citation type="submission" date="2016-10" db="EMBL/GenBank/DDBJ databases">
        <authorList>
            <person name="Varghese N."/>
            <person name="Submissions S."/>
        </authorList>
    </citation>
    <scope>NUCLEOTIDE SEQUENCE [LARGE SCALE GENOMIC DNA]</scope>
    <source>
        <strain evidence="3">IBRC-M10078</strain>
    </source>
</reference>
<dbReference type="Proteomes" id="UP000199159">
    <property type="component" value="Unassembled WGS sequence"/>
</dbReference>
<dbReference type="InterPro" id="IPR001633">
    <property type="entry name" value="EAL_dom"/>
</dbReference>
<protein>
    <submittedName>
        <fullName evidence="2">EAL domain, c-di-GMP-specific phosphodiesterase class I (Or its enzymatically inactive variant)</fullName>
    </submittedName>
</protein>
<dbReference type="Pfam" id="PF10388">
    <property type="entry name" value="YkuI_C"/>
    <property type="match status" value="1"/>
</dbReference>
<sequence>MDAIDIMTNLHLVVPFYQAVFSADEHRVIGYEVLGRIKFNEEYRSLGAFFHDEAIPEEYRIEVDDIILHRALGHFIELENHPFLFINRDANLLMIDHGESLLELLLVYQEKGLALDRVVIELTEHNFTGDLERLNHLITYYRTYGLKIAVDNIGKESSNFDRIGLLNPDILKIDLKELLKTTTAQSYHDVLYSISLLARKIGATLLYEDVETSFQLQYAWKNGGRYYQGFLLHKPSEYLVADDIMKERLRDDTQVFIRHEKKKLYSVYDLSEQLNGTIQGLVQKYKKVEEYNELIMLLAVELNERCFRIYICDGDGFQQSANVIKEDQGWSVKEEYYFKNWSWRPYFLENIVRMKYNKKGILSDLYSDVESGETIRTFSYPLNNEHFLFIDIPYEFLFEHDGLL</sequence>
<dbReference type="EMBL" id="FNJU01000002">
    <property type="protein sequence ID" value="SDP30185.1"/>
    <property type="molecule type" value="Genomic_DNA"/>
</dbReference>
<accession>A0A1H0RL31</accession>
<dbReference type="InterPro" id="IPR050706">
    <property type="entry name" value="Cyclic-di-GMP_PDE-like"/>
</dbReference>
<dbReference type="RefSeq" id="WP_090850638.1">
    <property type="nucleotide sequence ID" value="NZ_FNJU01000002.1"/>
</dbReference>
<dbReference type="PANTHER" id="PTHR33121:SF82">
    <property type="entry name" value="SIGNAL TRANSDUCTION PROTEIN CONTAINING A EAL DOMAIN"/>
    <property type="match status" value="1"/>
</dbReference>
<dbReference type="GO" id="GO:0071111">
    <property type="term" value="F:cyclic-guanylate-specific phosphodiesterase activity"/>
    <property type="evidence" value="ECO:0007669"/>
    <property type="project" value="InterPro"/>
</dbReference>
<dbReference type="SUPFAM" id="SSF103190">
    <property type="entry name" value="Sensory domain-like"/>
    <property type="match status" value="1"/>
</dbReference>
<gene>
    <name evidence="2" type="ORF">SAMN05216565_102270</name>
</gene>
<evidence type="ECO:0000313" key="2">
    <source>
        <dbReference type="EMBL" id="SDP30185.1"/>
    </source>
</evidence>
<name>A0A1H0RL31_9BACI</name>